<protein>
    <submittedName>
        <fullName evidence="3">Uncharacterized protein</fullName>
    </submittedName>
</protein>
<dbReference type="Proteomes" id="UP000887569">
    <property type="component" value="Unplaced"/>
</dbReference>
<name>A0A915AU25_PARUN</name>
<feature type="transmembrane region" description="Helical" evidence="1">
    <location>
        <begin position="21"/>
        <end position="40"/>
    </location>
</feature>
<accession>A0A915AU25</accession>
<sequence>MESAVEHLRLYGIIRSGVMDILLQMLIGGIIFSMTIVLTSQCCSKRKKRSIKVVIIESPSHKEATDVDSKKKITSTKPIVKTVIEKMAKAMGNVFRKKKNDAAHVDEKATNEAKDECISLKKIQILGNLDTIIEKRRAQMEKEIESMRSEHEMERTEKNEKIAQNKHVIITENKCQLYETNDEPTLDEEIEQAELLMLREDL</sequence>
<keyword evidence="1" id="KW-0472">Membrane</keyword>
<dbReference type="AlphaFoldDB" id="A0A915AU25"/>
<keyword evidence="2" id="KW-1185">Reference proteome</keyword>
<dbReference type="WBParaSite" id="PgR016_g085_t01">
    <property type="protein sequence ID" value="PgR016_g085_t01"/>
    <property type="gene ID" value="PgR016_g085"/>
</dbReference>
<proteinExistence type="predicted"/>
<evidence type="ECO:0000256" key="1">
    <source>
        <dbReference type="SAM" id="Phobius"/>
    </source>
</evidence>
<evidence type="ECO:0000313" key="3">
    <source>
        <dbReference type="WBParaSite" id="PgR016_g085_t01"/>
    </source>
</evidence>
<keyword evidence="1" id="KW-0812">Transmembrane</keyword>
<keyword evidence="1" id="KW-1133">Transmembrane helix</keyword>
<evidence type="ECO:0000313" key="2">
    <source>
        <dbReference type="Proteomes" id="UP000887569"/>
    </source>
</evidence>
<organism evidence="2 3">
    <name type="scientific">Parascaris univalens</name>
    <name type="common">Nematode worm</name>
    <dbReference type="NCBI Taxonomy" id="6257"/>
    <lineage>
        <taxon>Eukaryota</taxon>
        <taxon>Metazoa</taxon>
        <taxon>Ecdysozoa</taxon>
        <taxon>Nematoda</taxon>
        <taxon>Chromadorea</taxon>
        <taxon>Rhabditida</taxon>
        <taxon>Spirurina</taxon>
        <taxon>Ascaridomorpha</taxon>
        <taxon>Ascaridoidea</taxon>
        <taxon>Ascarididae</taxon>
        <taxon>Parascaris</taxon>
    </lineage>
</organism>
<reference evidence="3" key="1">
    <citation type="submission" date="2022-11" db="UniProtKB">
        <authorList>
            <consortium name="WormBaseParasite"/>
        </authorList>
    </citation>
    <scope>IDENTIFICATION</scope>
</reference>